<dbReference type="Proteomes" id="UP000887574">
    <property type="component" value="Unplaced"/>
</dbReference>
<protein>
    <submittedName>
        <fullName evidence="5">ZP domain-containing protein</fullName>
    </submittedName>
</protein>
<evidence type="ECO:0000259" key="3">
    <source>
        <dbReference type="PROSITE" id="PS51034"/>
    </source>
</evidence>
<sequence length="343" mass="38341">MMLLRQGRPVTTVSLGEELELRWTFSSNPSKQKDSKGHNKLGKTVLRRSTQYGFFVENCTAERLDGLAPEPPPLPLVTKGCPDARIREQLMRDPISKTFDGFNTSVKVFRFDGSRRVRIKCSVNICVEQCKPVVCPFGEDVDDTKLSYGRRKRRQTIGELAELVEKYDKVRNEVLRKKVVSGFQQVGARISRKWDTIQQSTITGSYTIMDGAIEPSSNGRPSEGGNDENELLPPASKDRYLASSSTSSTCGEGVNNQALIKSSSICLQRTVFIALLVAVAFLTTVQTFHLLQLFARSVQRKTRGRRERTIVHSTTNDSSLPTLPQLLLIVAIIEPIFTLLIPH</sequence>
<dbReference type="Pfam" id="PF00100">
    <property type="entry name" value="Zona_pellucida"/>
    <property type="match status" value="1"/>
</dbReference>
<organism evidence="4 5">
    <name type="scientific">Ditylenchus dipsaci</name>
    <dbReference type="NCBI Taxonomy" id="166011"/>
    <lineage>
        <taxon>Eukaryota</taxon>
        <taxon>Metazoa</taxon>
        <taxon>Ecdysozoa</taxon>
        <taxon>Nematoda</taxon>
        <taxon>Chromadorea</taxon>
        <taxon>Rhabditida</taxon>
        <taxon>Tylenchina</taxon>
        <taxon>Tylenchomorpha</taxon>
        <taxon>Sphaerularioidea</taxon>
        <taxon>Anguinidae</taxon>
        <taxon>Anguininae</taxon>
        <taxon>Ditylenchus</taxon>
    </lineage>
</organism>
<dbReference type="InterPro" id="IPR052774">
    <property type="entry name" value="Celegans_DevNeuronal_Protein"/>
</dbReference>
<dbReference type="PROSITE" id="PS51034">
    <property type="entry name" value="ZP_2"/>
    <property type="match status" value="1"/>
</dbReference>
<dbReference type="PANTHER" id="PTHR47327">
    <property type="entry name" value="FI18240P1-RELATED"/>
    <property type="match status" value="1"/>
</dbReference>
<accession>A0A915DDB8</accession>
<feature type="transmembrane region" description="Helical" evidence="2">
    <location>
        <begin position="271"/>
        <end position="295"/>
    </location>
</feature>
<keyword evidence="2" id="KW-1133">Transmembrane helix</keyword>
<dbReference type="GO" id="GO:0009653">
    <property type="term" value="P:anatomical structure morphogenesis"/>
    <property type="evidence" value="ECO:0007669"/>
    <property type="project" value="TreeGrafter"/>
</dbReference>
<reference evidence="5" key="1">
    <citation type="submission" date="2022-11" db="UniProtKB">
        <authorList>
            <consortium name="WormBaseParasite"/>
        </authorList>
    </citation>
    <scope>IDENTIFICATION</scope>
</reference>
<dbReference type="InterPro" id="IPR001507">
    <property type="entry name" value="ZP_dom"/>
</dbReference>
<evidence type="ECO:0000313" key="5">
    <source>
        <dbReference type="WBParaSite" id="jg18230"/>
    </source>
</evidence>
<evidence type="ECO:0000256" key="2">
    <source>
        <dbReference type="SAM" id="Phobius"/>
    </source>
</evidence>
<dbReference type="PANTHER" id="PTHR47327:SF18">
    <property type="entry name" value="PAN DOMAIN PROTEIN"/>
    <property type="match status" value="1"/>
</dbReference>
<keyword evidence="4" id="KW-1185">Reference proteome</keyword>
<evidence type="ECO:0000256" key="1">
    <source>
        <dbReference type="SAM" id="MobiDB-lite"/>
    </source>
</evidence>
<feature type="domain" description="ZP" evidence="3">
    <location>
        <begin position="1"/>
        <end position="142"/>
    </location>
</feature>
<dbReference type="AlphaFoldDB" id="A0A915DDB8"/>
<dbReference type="WBParaSite" id="jg18230">
    <property type="protein sequence ID" value="jg18230"/>
    <property type="gene ID" value="jg18230"/>
</dbReference>
<keyword evidence="2" id="KW-0472">Membrane</keyword>
<name>A0A915DDB8_9BILA</name>
<proteinExistence type="predicted"/>
<keyword evidence="2" id="KW-0812">Transmembrane</keyword>
<feature type="region of interest" description="Disordered" evidence="1">
    <location>
        <begin position="209"/>
        <end position="234"/>
    </location>
</feature>
<dbReference type="InterPro" id="IPR055355">
    <property type="entry name" value="ZP-C"/>
</dbReference>
<evidence type="ECO:0000313" key="4">
    <source>
        <dbReference type="Proteomes" id="UP000887574"/>
    </source>
</evidence>